<evidence type="ECO:0000256" key="6">
    <source>
        <dbReference type="ARBA" id="ARBA00030642"/>
    </source>
</evidence>
<dbReference type="GO" id="GO:0003755">
    <property type="term" value="F:peptidyl-prolyl cis-trans isomerase activity"/>
    <property type="evidence" value="ECO:0007669"/>
    <property type="project" value="UniProtKB-KW"/>
</dbReference>
<dbReference type="PANTHER" id="PTHR47245:SF2">
    <property type="entry name" value="PEPTIDYL-PROLYL CIS-TRANS ISOMERASE HP_0175-RELATED"/>
    <property type="match status" value="1"/>
</dbReference>
<comment type="catalytic activity">
    <reaction evidence="1">
        <text>[protein]-peptidylproline (omega=180) = [protein]-peptidylproline (omega=0)</text>
        <dbReference type="Rhea" id="RHEA:16237"/>
        <dbReference type="Rhea" id="RHEA-COMP:10747"/>
        <dbReference type="Rhea" id="RHEA-COMP:10748"/>
        <dbReference type="ChEBI" id="CHEBI:83833"/>
        <dbReference type="ChEBI" id="CHEBI:83834"/>
        <dbReference type="EC" id="5.2.1.8"/>
    </reaction>
</comment>
<evidence type="ECO:0000256" key="2">
    <source>
        <dbReference type="ARBA" id="ARBA00007656"/>
    </source>
</evidence>
<dbReference type="EC" id="5.2.1.8" evidence="3"/>
<proteinExistence type="inferred from homology"/>
<dbReference type="Pfam" id="PF13616">
    <property type="entry name" value="Rotamase_3"/>
    <property type="match status" value="1"/>
</dbReference>
<dbReference type="InterPro" id="IPR046357">
    <property type="entry name" value="PPIase_dom_sf"/>
</dbReference>
<keyword evidence="8 11" id="KW-0413">Isomerase</keyword>
<dbReference type="PANTHER" id="PTHR47245">
    <property type="entry name" value="PEPTIDYLPROLYL ISOMERASE"/>
    <property type="match status" value="1"/>
</dbReference>
<organism evidence="11 12">
    <name type="scientific">Magnetospirillum moscoviense</name>
    <dbReference type="NCBI Taxonomy" id="1437059"/>
    <lineage>
        <taxon>Bacteria</taxon>
        <taxon>Pseudomonadati</taxon>
        <taxon>Pseudomonadota</taxon>
        <taxon>Alphaproteobacteria</taxon>
        <taxon>Rhodospirillales</taxon>
        <taxon>Rhodospirillaceae</taxon>
        <taxon>Magnetospirillum</taxon>
    </lineage>
</organism>
<evidence type="ECO:0000256" key="8">
    <source>
        <dbReference type="PROSITE-ProRule" id="PRU00278"/>
    </source>
</evidence>
<dbReference type="InterPro" id="IPR027304">
    <property type="entry name" value="Trigger_fact/SurA_dom_sf"/>
</dbReference>
<keyword evidence="5 8" id="KW-0697">Rotamase</keyword>
<feature type="chain" id="PRO_5008091692" description="Parvulin-like PPIase" evidence="9">
    <location>
        <begin position="22"/>
        <end position="277"/>
    </location>
</feature>
<evidence type="ECO:0000256" key="7">
    <source>
        <dbReference type="ARBA" id="ARBA00031484"/>
    </source>
</evidence>
<name>A0A178M4P0_9PROT</name>
<protein>
    <recommendedName>
        <fullName evidence="4">Parvulin-like PPIase</fullName>
        <ecNumber evidence="3">5.2.1.8</ecNumber>
    </recommendedName>
    <alternativeName>
        <fullName evidence="6">Peptidyl-prolyl cis-trans isomerase plp</fullName>
    </alternativeName>
    <alternativeName>
        <fullName evidence="7">Rotamase plp</fullName>
    </alternativeName>
</protein>
<evidence type="ECO:0000256" key="1">
    <source>
        <dbReference type="ARBA" id="ARBA00000971"/>
    </source>
</evidence>
<dbReference type="EMBL" id="LWQU01000207">
    <property type="protein sequence ID" value="OAN43720.1"/>
    <property type="molecule type" value="Genomic_DNA"/>
</dbReference>
<comment type="caution">
    <text evidence="11">The sequence shown here is derived from an EMBL/GenBank/DDBJ whole genome shotgun (WGS) entry which is preliminary data.</text>
</comment>
<sequence length="277" mass="30166">MKTTFARLFVLSLCVPGLAAAADKEAVVAEINGAKLHTSDVVAYQRSLPPQMAAQAPYPVLLDMTVNNYLVAEQARKDGLEKDPQVRQALKELESQLLVKAWMNRKLKAAITDGAVKQAYDRYLAEFKPEEEVRARHILTEGEDAAKAVLADLKKGADFTETAKAKSKDPSAKTNGGDLGFFTKDEMVKEFADAAFAMKPGELSAAPVKSQFGWHVIKVDDRRMAGAPSLEQAAPAIREQLAEETAQKMVADMRGKAKVKLFTPDGQPLEANPPAKK</sequence>
<keyword evidence="12" id="KW-1185">Reference proteome</keyword>
<dbReference type="SUPFAM" id="SSF54534">
    <property type="entry name" value="FKBP-like"/>
    <property type="match status" value="1"/>
</dbReference>
<dbReference type="Gene3D" id="3.10.50.40">
    <property type="match status" value="1"/>
</dbReference>
<dbReference type="Proteomes" id="UP000078543">
    <property type="component" value="Unassembled WGS sequence"/>
</dbReference>
<dbReference type="SUPFAM" id="SSF109998">
    <property type="entry name" value="Triger factor/SurA peptide-binding domain-like"/>
    <property type="match status" value="1"/>
</dbReference>
<dbReference type="AlphaFoldDB" id="A0A178M4P0"/>
<feature type="domain" description="PpiC" evidence="10">
    <location>
        <begin position="130"/>
        <end position="221"/>
    </location>
</feature>
<evidence type="ECO:0000313" key="11">
    <source>
        <dbReference type="EMBL" id="OAN43720.1"/>
    </source>
</evidence>
<gene>
    <name evidence="11" type="ORF">A6A05_05080</name>
</gene>
<evidence type="ECO:0000256" key="3">
    <source>
        <dbReference type="ARBA" id="ARBA00013194"/>
    </source>
</evidence>
<evidence type="ECO:0000256" key="9">
    <source>
        <dbReference type="SAM" id="SignalP"/>
    </source>
</evidence>
<dbReference type="InterPro" id="IPR050245">
    <property type="entry name" value="PrsA_foldase"/>
</dbReference>
<dbReference type="PROSITE" id="PS50198">
    <property type="entry name" value="PPIC_PPIASE_2"/>
    <property type="match status" value="1"/>
</dbReference>
<keyword evidence="9" id="KW-0732">Signal</keyword>
<evidence type="ECO:0000259" key="10">
    <source>
        <dbReference type="PROSITE" id="PS50198"/>
    </source>
</evidence>
<evidence type="ECO:0000256" key="4">
    <source>
        <dbReference type="ARBA" id="ARBA00018370"/>
    </source>
</evidence>
<dbReference type="OrthoDB" id="14196at2"/>
<dbReference type="STRING" id="1437059.A6A05_05080"/>
<evidence type="ECO:0000256" key="5">
    <source>
        <dbReference type="ARBA" id="ARBA00023110"/>
    </source>
</evidence>
<feature type="signal peptide" evidence="9">
    <location>
        <begin position="1"/>
        <end position="21"/>
    </location>
</feature>
<dbReference type="RefSeq" id="WP_068504801.1">
    <property type="nucleotide sequence ID" value="NZ_LWQU01000207.1"/>
</dbReference>
<dbReference type="InterPro" id="IPR000297">
    <property type="entry name" value="PPIase_PpiC"/>
</dbReference>
<reference evidence="11 12" key="1">
    <citation type="submission" date="2016-04" db="EMBL/GenBank/DDBJ databases">
        <title>Draft genome sequence of freshwater magnetotactic bacteria Magnetospirillum marisnigri SP-1 and Magnetospirillum moscoviense BB-1.</title>
        <authorList>
            <person name="Koziaeva V."/>
            <person name="Dziuba M.V."/>
            <person name="Ivanov T.M."/>
            <person name="Kuznetsov B."/>
            <person name="Grouzdev D.S."/>
        </authorList>
    </citation>
    <scope>NUCLEOTIDE SEQUENCE [LARGE SCALE GENOMIC DNA]</scope>
    <source>
        <strain evidence="11 12">BB-1</strain>
    </source>
</reference>
<accession>A0A178M4P0</accession>
<evidence type="ECO:0000313" key="12">
    <source>
        <dbReference type="Proteomes" id="UP000078543"/>
    </source>
</evidence>
<comment type="similarity">
    <text evidence="2">Belongs to the PpiC/parvulin rotamase family.</text>
</comment>